<proteinExistence type="predicted"/>
<organism evidence="1 2">
    <name type="scientific">Allacma fusca</name>
    <dbReference type="NCBI Taxonomy" id="39272"/>
    <lineage>
        <taxon>Eukaryota</taxon>
        <taxon>Metazoa</taxon>
        <taxon>Ecdysozoa</taxon>
        <taxon>Arthropoda</taxon>
        <taxon>Hexapoda</taxon>
        <taxon>Collembola</taxon>
        <taxon>Symphypleona</taxon>
        <taxon>Sminthuridae</taxon>
        <taxon>Allacma</taxon>
    </lineage>
</organism>
<accession>A0A8J2JVP0</accession>
<gene>
    <name evidence="1" type="ORF">AFUS01_LOCUS16452</name>
</gene>
<keyword evidence="2" id="KW-1185">Reference proteome</keyword>
<dbReference type="EMBL" id="CAJVCH010151120">
    <property type="protein sequence ID" value="CAG7727620.1"/>
    <property type="molecule type" value="Genomic_DNA"/>
</dbReference>
<protein>
    <submittedName>
        <fullName evidence="1">Uncharacterized protein</fullName>
    </submittedName>
</protein>
<dbReference type="OrthoDB" id="443318at2759"/>
<reference evidence="1" key="1">
    <citation type="submission" date="2021-06" db="EMBL/GenBank/DDBJ databases">
        <authorList>
            <person name="Hodson N. C."/>
            <person name="Mongue J. A."/>
            <person name="Jaron S. K."/>
        </authorList>
    </citation>
    <scope>NUCLEOTIDE SEQUENCE</scope>
</reference>
<sequence length="85" mass="9683">MASDGKPVEKLFDNYKVLTYSGQIGIVIDHSQVTKAVEAFEWSGGAEFKKTPRKIRKVGDEVIYYYESYLKILTNFPSFPNVQNS</sequence>
<comment type="caution">
    <text evidence="1">The sequence shown here is derived from an EMBL/GenBank/DDBJ whole genome shotgun (WGS) entry which is preliminary data.</text>
</comment>
<dbReference type="AlphaFoldDB" id="A0A8J2JVP0"/>
<evidence type="ECO:0000313" key="1">
    <source>
        <dbReference type="EMBL" id="CAG7727620.1"/>
    </source>
</evidence>
<name>A0A8J2JVP0_9HEXA</name>
<dbReference type="Proteomes" id="UP000708208">
    <property type="component" value="Unassembled WGS sequence"/>
</dbReference>
<evidence type="ECO:0000313" key="2">
    <source>
        <dbReference type="Proteomes" id="UP000708208"/>
    </source>
</evidence>